<accession>A0ABR3BJA6</accession>
<evidence type="ECO:0000313" key="1">
    <source>
        <dbReference type="EMBL" id="KAL0240675.1"/>
    </source>
</evidence>
<name>A0ABR3BJA6_9TREE</name>
<dbReference type="EMBL" id="ATAM02000013">
    <property type="protein sequence ID" value="KAL0240675.1"/>
    <property type="molecule type" value="Genomic_DNA"/>
</dbReference>
<gene>
    <name evidence="1" type="ORF">I308_106474</name>
</gene>
<comment type="caution">
    <text evidence="1">The sequence shown here is derived from an EMBL/GenBank/DDBJ whole genome shotgun (WGS) entry which is preliminary data.</text>
</comment>
<organism evidence="1 2">
    <name type="scientific">Cryptococcus tetragattii IND107</name>
    <dbReference type="NCBI Taxonomy" id="1296105"/>
    <lineage>
        <taxon>Eukaryota</taxon>
        <taxon>Fungi</taxon>
        <taxon>Dikarya</taxon>
        <taxon>Basidiomycota</taxon>
        <taxon>Agaricomycotina</taxon>
        <taxon>Tremellomycetes</taxon>
        <taxon>Tremellales</taxon>
        <taxon>Cryptococcaceae</taxon>
        <taxon>Cryptococcus</taxon>
        <taxon>Cryptococcus gattii species complex</taxon>
    </lineage>
</organism>
<reference evidence="1" key="2">
    <citation type="submission" date="2024-01" db="EMBL/GenBank/DDBJ databases">
        <title>Comparative genomics of Cryptococcus and Kwoniella reveals pathogenesis evolution and contrasting modes of karyotype evolution via chromosome fusion or intercentromeric recombination.</title>
        <authorList>
            <person name="Coelho M.A."/>
            <person name="David-Palma M."/>
            <person name="Shea T."/>
            <person name="Bowers K."/>
            <person name="Mcginley-Smith S."/>
            <person name="Mohammad A.W."/>
            <person name="Gnirke A."/>
            <person name="Yurkov A.M."/>
            <person name="Nowrousian M."/>
            <person name="Sun S."/>
            <person name="Cuomo C.A."/>
            <person name="Heitman J."/>
        </authorList>
    </citation>
    <scope>NUCLEOTIDE SEQUENCE</scope>
    <source>
        <strain evidence="1">IND107</strain>
    </source>
</reference>
<keyword evidence="2" id="KW-1185">Reference proteome</keyword>
<dbReference type="GeneID" id="91993329"/>
<sequence>MEAMLHSPALGPTNSQLSNQVTIRLSFLLSSSTLHTIRPRNASSGVLASMTQSVVDHQVASQRYVLCCG</sequence>
<protein>
    <submittedName>
        <fullName evidence="1">Uncharacterized protein</fullName>
    </submittedName>
</protein>
<proteinExistence type="predicted"/>
<dbReference type="Proteomes" id="UP000054399">
    <property type="component" value="Unassembled WGS sequence"/>
</dbReference>
<dbReference type="RefSeq" id="XP_066611174.1">
    <property type="nucleotide sequence ID" value="XM_066760902.1"/>
</dbReference>
<reference evidence="1" key="1">
    <citation type="submission" date="2015-01" db="EMBL/GenBank/DDBJ databases">
        <authorList>
            <consortium name="The Broad Institute Genomics Platform"/>
            <person name="Cuomo C."/>
            <person name="Litvintseva A."/>
            <person name="Chen Y."/>
            <person name="Heitman J."/>
            <person name="Sun S."/>
            <person name="Springer D."/>
            <person name="Dromer F."/>
            <person name="Young S."/>
            <person name="Zeng Q."/>
            <person name="Gargeya S."/>
            <person name="Abouelleil A."/>
            <person name="Alvarado L."/>
            <person name="Chapman S.B."/>
            <person name="Gainer-Dewar J."/>
            <person name="Goldberg J."/>
            <person name="Griggs A."/>
            <person name="Gujja S."/>
            <person name="Hansen M."/>
            <person name="Howarth C."/>
            <person name="Imamovic A."/>
            <person name="Larimer J."/>
            <person name="Murphy C."/>
            <person name="Naylor J."/>
            <person name="Pearson M."/>
            <person name="Priest M."/>
            <person name="Roberts A."/>
            <person name="Saif S."/>
            <person name="Shea T."/>
            <person name="Sykes S."/>
            <person name="Wortman J."/>
            <person name="Nusbaum C."/>
            <person name="Birren B."/>
        </authorList>
    </citation>
    <scope>NUCLEOTIDE SEQUENCE</scope>
    <source>
        <strain evidence="1">IND107</strain>
    </source>
</reference>
<evidence type="ECO:0000313" key="2">
    <source>
        <dbReference type="Proteomes" id="UP000054399"/>
    </source>
</evidence>